<feature type="compositionally biased region" description="Low complexity" evidence="1">
    <location>
        <begin position="1"/>
        <end position="20"/>
    </location>
</feature>
<sequence length="259" mass="26919">MSSAGALSAQAAGSSGSRSRPQARKKVADDAAYFAPGGHTSAINSSAAGGPSGGAGGAGTKRHAAERAEGEPRVKRKRVDAGAAAAGSAVANTAATRKEGDAYGEGKAILVDFGTLPSSVLYRYLTQFDLIPHIYPAPWTADDPPPPSALEHSRHASRGPSPPPQNTPANRPRRDVPLNHGLLAGSGEMRRRSLRLAEDEGPPPRAAIMADVLELQAVLAGVADRHFREQLSISGREEVDTLASFMCAVEKAKGVRGRH</sequence>
<protein>
    <submittedName>
        <fullName evidence="2">Uncharacterized protein</fullName>
    </submittedName>
</protein>
<comment type="caution">
    <text evidence="2">The sequence shown here is derived from an EMBL/GenBank/DDBJ whole genome shotgun (WGS) entry which is preliminary data.</text>
</comment>
<evidence type="ECO:0000313" key="2">
    <source>
        <dbReference type="EMBL" id="KAL0945555.1"/>
    </source>
</evidence>
<feature type="compositionally biased region" description="Gly residues" evidence="1">
    <location>
        <begin position="50"/>
        <end position="59"/>
    </location>
</feature>
<name>A0ABR3IQK5_9AGAR</name>
<organism evidence="2 3">
    <name type="scientific">Hohenbuehelia grisea</name>
    <dbReference type="NCBI Taxonomy" id="104357"/>
    <lineage>
        <taxon>Eukaryota</taxon>
        <taxon>Fungi</taxon>
        <taxon>Dikarya</taxon>
        <taxon>Basidiomycota</taxon>
        <taxon>Agaricomycotina</taxon>
        <taxon>Agaricomycetes</taxon>
        <taxon>Agaricomycetidae</taxon>
        <taxon>Agaricales</taxon>
        <taxon>Pleurotineae</taxon>
        <taxon>Pleurotaceae</taxon>
        <taxon>Hohenbuehelia</taxon>
    </lineage>
</organism>
<feature type="region of interest" description="Disordered" evidence="1">
    <location>
        <begin position="142"/>
        <end position="202"/>
    </location>
</feature>
<keyword evidence="3" id="KW-1185">Reference proteome</keyword>
<reference evidence="3" key="1">
    <citation type="submission" date="2024-06" db="EMBL/GenBank/DDBJ databases">
        <title>Multi-omics analyses provide insights into the biosynthesis of the anticancer antibiotic pleurotin in Hohenbuehelia grisea.</title>
        <authorList>
            <person name="Weaver J.A."/>
            <person name="Alberti F."/>
        </authorList>
    </citation>
    <scope>NUCLEOTIDE SEQUENCE [LARGE SCALE GENOMIC DNA]</scope>
    <source>
        <strain evidence="3">T-177</strain>
    </source>
</reference>
<evidence type="ECO:0000313" key="3">
    <source>
        <dbReference type="Proteomes" id="UP001556367"/>
    </source>
</evidence>
<gene>
    <name evidence="2" type="ORF">HGRIS_014716</name>
</gene>
<feature type="compositionally biased region" description="Low complexity" evidence="1">
    <location>
        <begin position="81"/>
        <end position="95"/>
    </location>
</feature>
<feature type="compositionally biased region" description="Basic and acidic residues" evidence="1">
    <location>
        <begin position="188"/>
        <end position="198"/>
    </location>
</feature>
<evidence type="ECO:0000256" key="1">
    <source>
        <dbReference type="SAM" id="MobiDB-lite"/>
    </source>
</evidence>
<feature type="compositionally biased region" description="Basic and acidic residues" evidence="1">
    <location>
        <begin position="63"/>
        <end position="73"/>
    </location>
</feature>
<dbReference type="Proteomes" id="UP001556367">
    <property type="component" value="Unassembled WGS sequence"/>
</dbReference>
<accession>A0ABR3IQK5</accession>
<feature type="region of interest" description="Disordered" evidence="1">
    <location>
        <begin position="1"/>
        <end position="100"/>
    </location>
</feature>
<proteinExistence type="predicted"/>
<dbReference type="EMBL" id="JASNQZ010000017">
    <property type="protein sequence ID" value="KAL0945555.1"/>
    <property type="molecule type" value="Genomic_DNA"/>
</dbReference>